<evidence type="ECO:0000256" key="1">
    <source>
        <dbReference type="SAM" id="MobiDB-lite"/>
    </source>
</evidence>
<feature type="region of interest" description="Disordered" evidence="1">
    <location>
        <begin position="117"/>
        <end position="176"/>
    </location>
</feature>
<gene>
    <name evidence="2" type="ORF">CAEBREN_14625</name>
</gene>
<evidence type="ECO:0000313" key="3">
    <source>
        <dbReference type="Proteomes" id="UP000008068"/>
    </source>
</evidence>
<dbReference type="Proteomes" id="UP000008068">
    <property type="component" value="Unassembled WGS sequence"/>
</dbReference>
<feature type="compositionally biased region" description="Polar residues" evidence="1">
    <location>
        <begin position="122"/>
        <end position="148"/>
    </location>
</feature>
<dbReference type="OrthoDB" id="5811697at2759"/>
<feature type="region of interest" description="Disordered" evidence="1">
    <location>
        <begin position="14"/>
        <end position="33"/>
    </location>
</feature>
<accession>G0P5F6</accession>
<evidence type="ECO:0000313" key="2">
    <source>
        <dbReference type="EMBL" id="EGT45439.1"/>
    </source>
</evidence>
<proteinExistence type="predicted"/>
<dbReference type="HOGENOM" id="CLU_1526515_0_0_1"/>
<reference evidence="3" key="1">
    <citation type="submission" date="2011-07" db="EMBL/GenBank/DDBJ databases">
        <authorList>
            <consortium name="Caenorhabditis brenneri Sequencing and Analysis Consortium"/>
            <person name="Wilson R.K."/>
        </authorList>
    </citation>
    <scope>NUCLEOTIDE SEQUENCE [LARGE SCALE GENOMIC DNA]</scope>
    <source>
        <strain evidence="3">PB2801</strain>
    </source>
</reference>
<feature type="compositionally biased region" description="Basic and acidic residues" evidence="1">
    <location>
        <begin position="157"/>
        <end position="166"/>
    </location>
</feature>
<organism evidence="3">
    <name type="scientific">Caenorhabditis brenneri</name>
    <name type="common">Nematode worm</name>
    <dbReference type="NCBI Taxonomy" id="135651"/>
    <lineage>
        <taxon>Eukaryota</taxon>
        <taxon>Metazoa</taxon>
        <taxon>Ecdysozoa</taxon>
        <taxon>Nematoda</taxon>
        <taxon>Chromadorea</taxon>
        <taxon>Rhabditida</taxon>
        <taxon>Rhabditina</taxon>
        <taxon>Rhabditomorpha</taxon>
        <taxon>Rhabditoidea</taxon>
        <taxon>Rhabditidae</taxon>
        <taxon>Peloderinae</taxon>
        <taxon>Caenorhabditis</taxon>
    </lineage>
</organism>
<dbReference type="EMBL" id="GL380082">
    <property type="protein sequence ID" value="EGT45439.1"/>
    <property type="molecule type" value="Genomic_DNA"/>
</dbReference>
<dbReference type="AlphaFoldDB" id="G0P5F6"/>
<dbReference type="eggNOG" id="ENOG502TI05">
    <property type="taxonomic scope" value="Eukaryota"/>
</dbReference>
<name>G0P5F6_CAEBE</name>
<dbReference type="OMA" id="NSRNNGH"/>
<protein>
    <submittedName>
        <fullName evidence="2">Uncharacterized protein</fullName>
    </submittedName>
</protein>
<dbReference type="FunCoup" id="G0P5F6">
    <property type="interactions" value="1588"/>
</dbReference>
<dbReference type="InParanoid" id="G0P5F6"/>
<sequence>MFRAIIDAFNFTSGAEEPTEDVPNTKEDIDEDGWVNFGVPSVDSEEDDEEFAIVENPEIMEMGDNDTVIAPMVSRKISPESEAIKRREEYNQARAKTAFRNHLESVMFSDPISGKDIRTTEKVSTGASRSTGSSHGTNSIRRLNTQSQRSKKSSGKSNDRKTHRVSDLQIVDACKF</sequence>
<keyword evidence="3" id="KW-1185">Reference proteome</keyword>